<geneLocation type="plasmid" evidence="3">
    <name>SCP1</name>
</geneLocation>
<dbReference type="PATRIC" id="fig|100226.15.peg.8037"/>
<dbReference type="OrthoDB" id="4311227at2"/>
<evidence type="ECO:0000256" key="1">
    <source>
        <dbReference type="SAM" id="MobiDB-lite"/>
    </source>
</evidence>
<proteinExistence type="predicted"/>
<gene>
    <name evidence="2" type="ordered locus">SCP1.85c</name>
</gene>
<reference evidence="2 3" key="4">
    <citation type="journal article" date="2009" name="Mol. Microbiol.">
        <title>Extracellular signalling, translational control, two repressors and an activator all contribute to the regulation of methylenomycin production in Streptomyces coelicolor.</title>
        <authorList>
            <person name="O'Rourke S."/>
            <person name="Wietzorrek A."/>
            <person name="Fowler K."/>
            <person name="Corre C."/>
            <person name="Challis G.L."/>
            <person name="Chater K.F."/>
        </authorList>
    </citation>
    <scope>NUCLEOTIDE SEQUENCE [LARGE SCALE GENOMIC DNA]</scope>
    <source>
        <strain evidence="3">ATCC BAA-471 / A3(2) / M145</strain>
    </source>
</reference>
<accession>Q9AD65</accession>
<dbReference type="Proteomes" id="UP000001973">
    <property type="component" value="Plasmid SCP1"/>
</dbReference>
<dbReference type="EMBL" id="AL589148">
    <property type="protein sequence ID" value="CAC36606.1"/>
    <property type="molecule type" value="Genomic_DNA"/>
</dbReference>
<reference evidence="2 3" key="1">
    <citation type="journal article" date="1998" name="J. Bacteriol.">
        <title>Cloning and physical mapping of the EcoRI fragments of the giant linear plasmid SCP1.</title>
        <authorList>
            <person name="Redenbach M."/>
            <person name="Ikeda K."/>
            <person name="Yamasaki M."/>
            <person name="Kinashi H."/>
        </authorList>
    </citation>
    <scope>NUCLEOTIDE SEQUENCE [LARGE SCALE GENOMIC DNA]</scope>
    <source>
        <strain evidence="3">ATCC BAA-471 / A3(2) / M145</strain>
    </source>
</reference>
<dbReference type="InParanoid" id="Q9AD65"/>
<feature type="region of interest" description="Disordered" evidence="1">
    <location>
        <begin position="221"/>
        <end position="240"/>
    </location>
</feature>
<reference evidence="3" key="2">
    <citation type="journal article" date="2002" name="Nature">
        <title>Complete genome sequence of the model actinomycete Streptomyces coelicolor A3(2).</title>
        <authorList>
            <person name="Bentley S.D."/>
            <person name="Chater K.F."/>
            <person name="Cerdeno-Tarraga A.M."/>
            <person name="Challis G.L."/>
            <person name="Thomson N.R."/>
            <person name="James K.D."/>
            <person name="Harris D.E."/>
            <person name="Quail M.A."/>
            <person name="Kieser H."/>
            <person name="Harper D."/>
            <person name="Bateman A."/>
            <person name="Brown S."/>
            <person name="Chandra G."/>
            <person name="Chen C.W."/>
            <person name="Collins M."/>
            <person name="Cronin A."/>
            <person name="Fraser A."/>
            <person name="Goble A."/>
            <person name="Hidalgo J."/>
            <person name="Hornsby T."/>
            <person name="Howarth S."/>
            <person name="Huang C.H."/>
            <person name="Kieser T."/>
            <person name="Larke L."/>
            <person name="Murphy L."/>
            <person name="Oliver K."/>
            <person name="O'Neil S."/>
            <person name="Rabbinowitsch E."/>
            <person name="Rajandream M.A."/>
            <person name="Rutherford K."/>
            <person name="Rutter S."/>
            <person name="Seeger K."/>
            <person name="Saunders D."/>
            <person name="Sharp S."/>
            <person name="Squares R."/>
            <person name="Squares S."/>
            <person name="Taylor K."/>
            <person name="Warren T."/>
            <person name="Wietzorrek A."/>
            <person name="Woodward J."/>
            <person name="Barrell B.G."/>
            <person name="Parkhill J."/>
            <person name="Hopwood D.A."/>
        </authorList>
    </citation>
    <scope>NUCLEOTIDE SEQUENCE [LARGE SCALE GENOMIC DNA]</scope>
    <source>
        <strain evidence="3">ATCC BAA-471 / A3(2) / M145</strain>
    </source>
</reference>
<keyword evidence="3" id="KW-1185">Reference proteome</keyword>
<evidence type="ECO:0000313" key="3">
    <source>
        <dbReference type="Proteomes" id="UP000001973"/>
    </source>
</evidence>
<protein>
    <submittedName>
        <fullName evidence="2">Uncharacterized protein</fullName>
    </submittedName>
</protein>
<dbReference type="InterPro" id="IPR036390">
    <property type="entry name" value="WH_DNA-bd_sf"/>
</dbReference>
<organism evidence="2 3">
    <name type="scientific">Streptomyces coelicolor (strain ATCC BAA-471 / A3(2) / M145)</name>
    <dbReference type="NCBI Taxonomy" id="100226"/>
    <lineage>
        <taxon>Bacteria</taxon>
        <taxon>Bacillati</taxon>
        <taxon>Actinomycetota</taxon>
        <taxon>Actinomycetes</taxon>
        <taxon>Kitasatosporales</taxon>
        <taxon>Streptomycetaceae</taxon>
        <taxon>Streptomyces</taxon>
        <taxon>Streptomyces albidoflavus group</taxon>
    </lineage>
</organism>
<name>Q9AD65_STRCO</name>
<dbReference type="KEGG" id="sco:SCP1.85c"/>
<dbReference type="AlphaFoldDB" id="Q9AD65"/>
<sequence>MLLCGVLVSSAVKSTPKPPDTAGAELSASLVPDKDQVLSRTRSRRSGPRRWLRSVEWLVASGLHPRASATTVEVARDLAVRMNFDTGEVRYCLVGMVERLGLSRATVSRHVAYLREMGSLVWSERGSRANVRRARGLKGYAATATVYAAVIPAVYDRALGHTVVGSGYTARIIVDRRDTTPVPANLVEAVDNPAVDNLSSGEVETPSLTVVKEVGQVQVVGGEDSSTEQARPAESTPRRKKRKLTILGYKITADRIDRARKLAISVRPLVNWIQGATHDQLSWVMLDMVAKDWSQTQILLWLRDLGQELGVRRWRPRFPHRAIAAAMRRQDHEEVQRAHGHRPSTEPVPAPSTPNDAFRQAREALRNHDVGAVVSYGTYGQHDSVTLSQWEAVQQQEALADFPELVLAAARIGGREQAIAAYGSQGARILDLHTEFQTAGLSWPAG</sequence>
<reference evidence="2 3" key="3">
    <citation type="journal article" date="2008" name="Proc. Natl. Acad. Sci. U.S.A.">
        <title>2-Alkyl-4-hydroxymethylfuran-3-carboxylic acids, antibiotic production inducers discovered by Streptomyces coelicolor genome mining.</title>
        <authorList>
            <person name="Corre C."/>
            <person name="Song L."/>
            <person name="O'Rourke S."/>
            <person name="Chater K.F."/>
            <person name="Challis G.L."/>
        </authorList>
    </citation>
    <scope>NUCLEOTIDE SEQUENCE [LARGE SCALE GENOMIC DNA]</scope>
    <source>
        <strain evidence="3">ATCC BAA-471 / A3(2) / M145</strain>
    </source>
</reference>
<dbReference type="HOGENOM" id="CLU_613809_0_0_11"/>
<feature type="region of interest" description="Disordered" evidence="1">
    <location>
        <begin position="333"/>
        <end position="356"/>
    </location>
</feature>
<evidence type="ECO:0000313" key="2">
    <source>
        <dbReference type="EMBL" id="CAC36606.1"/>
    </source>
</evidence>
<dbReference type="SUPFAM" id="SSF46785">
    <property type="entry name" value="Winged helix' DNA-binding domain"/>
    <property type="match status" value="1"/>
</dbReference>